<dbReference type="RefSeq" id="WP_194539589.1">
    <property type="nucleotide sequence ID" value="NZ_JACEFB010000018.1"/>
</dbReference>
<evidence type="ECO:0000313" key="3">
    <source>
        <dbReference type="EMBL" id="MBA2227726.1"/>
    </source>
</evidence>
<comment type="caution">
    <text evidence="3">The sequence shown here is derived from an EMBL/GenBank/DDBJ whole genome shotgun (WGS) entry which is preliminary data.</text>
</comment>
<dbReference type="EMBL" id="JACEFB010000018">
    <property type="protein sequence ID" value="MBA2227726.1"/>
    <property type="molecule type" value="Genomic_DNA"/>
</dbReference>
<protein>
    <submittedName>
        <fullName evidence="3">Uncharacterized protein</fullName>
    </submittedName>
</protein>
<evidence type="ECO:0000256" key="2">
    <source>
        <dbReference type="SAM" id="SignalP"/>
    </source>
</evidence>
<dbReference type="Proteomes" id="UP000542342">
    <property type="component" value="Unassembled WGS sequence"/>
</dbReference>
<keyword evidence="4" id="KW-1185">Reference proteome</keyword>
<evidence type="ECO:0000313" key="4">
    <source>
        <dbReference type="Proteomes" id="UP000542342"/>
    </source>
</evidence>
<feature type="chain" id="PRO_5030739995" evidence="2">
    <location>
        <begin position="34"/>
        <end position="129"/>
    </location>
</feature>
<keyword evidence="2" id="KW-0732">Signal</keyword>
<sequence>MPRSIPISPWFVRGGLALALCLGLAQSLPQVQAQDIVYKPIDVNRLLVRPTQASASLAEKTIQLLGATTAQAVENNGYVKTINNLFGKKIVVPHTQAGPSPLPAPTLFPSTRYPNYNQPPLPTYQRIRR</sequence>
<evidence type="ECO:0000256" key="1">
    <source>
        <dbReference type="SAM" id="MobiDB-lite"/>
    </source>
</evidence>
<organism evidence="3 4">
    <name type="scientific">Thermogemmata fonticola</name>
    <dbReference type="NCBI Taxonomy" id="2755323"/>
    <lineage>
        <taxon>Bacteria</taxon>
        <taxon>Pseudomonadati</taxon>
        <taxon>Planctomycetota</taxon>
        <taxon>Planctomycetia</taxon>
        <taxon>Gemmatales</taxon>
        <taxon>Gemmataceae</taxon>
        <taxon>Thermogemmata</taxon>
    </lineage>
</organism>
<name>A0A7V8VGY1_9BACT</name>
<feature type="region of interest" description="Disordered" evidence="1">
    <location>
        <begin position="101"/>
        <end position="129"/>
    </location>
</feature>
<accession>A0A7V8VGY1</accession>
<proteinExistence type="predicted"/>
<feature type="signal peptide" evidence="2">
    <location>
        <begin position="1"/>
        <end position="33"/>
    </location>
</feature>
<reference evidence="3 4" key="1">
    <citation type="submission" date="2020-07" db="EMBL/GenBank/DDBJ databases">
        <title>Thermogemmata thermophila gen. nov., sp. nov., a novel moderate thermophilic planctomycete from a Kamchatka hot spring.</title>
        <authorList>
            <person name="Elcheninov A.G."/>
            <person name="Podosokorskaya O.A."/>
            <person name="Kovaleva O.L."/>
            <person name="Novikov A."/>
            <person name="Bonch-Osmolovskaya E.A."/>
            <person name="Toshchakov S.V."/>
            <person name="Kublanov I.V."/>
        </authorList>
    </citation>
    <scope>NUCLEOTIDE SEQUENCE [LARGE SCALE GENOMIC DNA]</scope>
    <source>
        <strain evidence="3 4">2918</strain>
    </source>
</reference>
<dbReference type="AlphaFoldDB" id="A0A7V8VGY1"/>
<gene>
    <name evidence="3" type="ORF">H0921_16325</name>
</gene>